<dbReference type="InterPro" id="IPR017871">
    <property type="entry name" value="ABC_transporter-like_CS"/>
</dbReference>
<dbReference type="Gene3D" id="1.20.1560.10">
    <property type="entry name" value="ABC transporter type 1, transmembrane domain"/>
    <property type="match status" value="1"/>
</dbReference>
<evidence type="ECO:0000313" key="10">
    <source>
        <dbReference type="EMBL" id="MDC0713095.1"/>
    </source>
</evidence>
<organism evidence="10 11">
    <name type="scientific">Stigmatella ashevillensis</name>
    <dbReference type="NCBI Taxonomy" id="2995309"/>
    <lineage>
        <taxon>Bacteria</taxon>
        <taxon>Pseudomonadati</taxon>
        <taxon>Myxococcota</taxon>
        <taxon>Myxococcia</taxon>
        <taxon>Myxococcales</taxon>
        <taxon>Cystobacterineae</taxon>
        <taxon>Archangiaceae</taxon>
        <taxon>Stigmatella</taxon>
    </lineage>
</organism>
<dbReference type="InterPro" id="IPR039421">
    <property type="entry name" value="Type_1_exporter"/>
</dbReference>
<evidence type="ECO:0000256" key="2">
    <source>
        <dbReference type="ARBA" id="ARBA00022692"/>
    </source>
</evidence>
<dbReference type="PANTHER" id="PTHR43394:SF1">
    <property type="entry name" value="ATP-BINDING CASSETTE SUB-FAMILY B MEMBER 10, MITOCHONDRIAL"/>
    <property type="match status" value="1"/>
</dbReference>
<feature type="transmembrane region" description="Helical" evidence="7">
    <location>
        <begin position="172"/>
        <end position="191"/>
    </location>
</feature>
<dbReference type="InterPro" id="IPR036640">
    <property type="entry name" value="ABC1_TM_sf"/>
</dbReference>
<dbReference type="InterPro" id="IPR003439">
    <property type="entry name" value="ABC_transporter-like_ATP-bd"/>
</dbReference>
<evidence type="ECO:0000259" key="8">
    <source>
        <dbReference type="PROSITE" id="PS50893"/>
    </source>
</evidence>
<evidence type="ECO:0000256" key="5">
    <source>
        <dbReference type="ARBA" id="ARBA00022989"/>
    </source>
</evidence>
<sequence length="592" mass="63605">MTLPPHIAGQKWDGLFPFQLLWRRWGLLTLGLTLLVITNALAQAVPWTIKRAIEAIQLDGEGARSSLRTLGGYCVAIALLSVGKVTARSFCRSQLFALGRAIEFELRNSLFTLLLQAPAKFFRRFRTGELMSRLTHDLAAVGNVMGNGPLFVGNMIVSYGIAIPLMLHIDPLLTSVVLITLPLPIITYRLLGTRIDSLARKVQDELGRLGGVLQEDFAGIGVIKSYALEQTRTAHFAQQSEHFLALSMKLARTRALLNPIMIALGGLSTVWVLAVGGWRYAQGAVSLGDIIAFNIWLGTLGAPAYSIGWMFSNWQRGKSGWGRVSELFAAGMEMSPKDTGTEPSSASALKGTIEARGLTIQAGEFPLLKDISFSISEGTVLGIAGPVGSGKSTLVEALLRLIDVPEGTLFIGGEDVARTDVQRVRGSIAYAPQDVFLFSASIRANIALGGMGNLEQSVAAAGLLPDLSQLPQGLDTEIGERGITLSGGQRQRVALARALMARTSILVLDDTLSAVDVQTERAVLDALREQMNDRTVILVSNRAAALQRVDRVILLEAGRIAEEGTHDELLRRNGAYARLLQHTGPSGQGAAA</sequence>
<dbReference type="InterPro" id="IPR011527">
    <property type="entry name" value="ABC1_TM_dom"/>
</dbReference>
<accession>A0ABT5DHF6</accession>
<dbReference type="PROSITE" id="PS50929">
    <property type="entry name" value="ABC_TM1F"/>
    <property type="match status" value="1"/>
</dbReference>
<dbReference type="SMART" id="SM00382">
    <property type="entry name" value="AAA"/>
    <property type="match status" value="1"/>
</dbReference>
<gene>
    <name evidence="10" type="ORF">POL68_31825</name>
</gene>
<evidence type="ECO:0000256" key="4">
    <source>
        <dbReference type="ARBA" id="ARBA00022840"/>
    </source>
</evidence>
<keyword evidence="11" id="KW-1185">Reference proteome</keyword>
<dbReference type="PROSITE" id="PS00211">
    <property type="entry name" value="ABC_TRANSPORTER_1"/>
    <property type="match status" value="1"/>
</dbReference>
<feature type="transmembrane region" description="Helical" evidence="7">
    <location>
        <begin position="144"/>
        <end position="166"/>
    </location>
</feature>
<keyword evidence="2 7" id="KW-0812">Transmembrane</keyword>
<dbReference type="InterPro" id="IPR027417">
    <property type="entry name" value="P-loop_NTPase"/>
</dbReference>
<dbReference type="EMBL" id="JAQNDM010000002">
    <property type="protein sequence ID" value="MDC0713095.1"/>
    <property type="molecule type" value="Genomic_DNA"/>
</dbReference>
<name>A0ABT5DHF6_9BACT</name>
<evidence type="ECO:0000256" key="7">
    <source>
        <dbReference type="SAM" id="Phobius"/>
    </source>
</evidence>
<feature type="transmembrane region" description="Helical" evidence="7">
    <location>
        <begin position="256"/>
        <end position="278"/>
    </location>
</feature>
<dbReference type="Proteomes" id="UP001221838">
    <property type="component" value="Unassembled WGS sequence"/>
</dbReference>
<dbReference type="RefSeq" id="WP_272143282.1">
    <property type="nucleotide sequence ID" value="NZ_JAQNDM010000002.1"/>
</dbReference>
<evidence type="ECO:0000256" key="6">
    <source>
        <dbReference type="ARBA" id="ARBA00023136"/>
    </source>
</evidence>
<dbReference type="PANTHER" id="PTHR43394">
    <property type="entry name" value="ATP-DEPENDENT PERMEASE MDL1, MITOCHONDRIAL"/>
    <property type="match status" value="1"/>
</dbReference>
<dbReference type="SUPFAM" id="SSF90123">
    <property type="entry name" value="ABC transporter transmembrane region"/>
    <property type="match status" value="1"/>
</dbReference>
<feature type="domain" description="ABC transmembrane type-1" evidence="9">
    <location>
        <begin position="30"/>
        <end position="316"/>
    </location>
</feature>
<evidence type="ECO:0000313" key="11">
    <source>
        <dbReference type="Proteomes" id="UP001221838"/>
    </source>
</evidence>
<evidence type="ECO:0000256" key="1">
    <source>
        <dbReference type="ARBA" id="ARBA00004651"/>
    </source>
</evidence>
<feature type="domain" description="ABC transporter" evidence="8">
    <location>
        <begin position="353"/>
        <end position="582"/>
    </location>
</feature>
<evidence type="ECO:0000256" key="3">
    <source>
        <dbReference type="ARBA" id="ARBA00022741"/>
    </source>
</evidence>
<keyword evidence="6 7" id="KW-0472">Membrane</keyword>
<dbReference type="Gene3D" id="3.40.50.300">
    <property type="entry name" value="P-loop containing nucleotide triphosphate hydrolases"/>
    <property type="match status" value="1"/>
</dbReference>
<keyword evidence="3" id="KW-0547">Nucleotide-binding</keyword>
<comment type="caution">
    <text evidence="10">The sequence shown here is derived from an EMBL/GenBank/DDBJ whole genome shotgun (WGS) entry which is preliminary data.</text>
</comment>
<feature type="transmembrane region" description="Helical" evidence="7">
    <location>
        <begin position="25"/>
        <end position="49"/>
    </location>
</feature>
<evidence type="ECO:0000259" key="9">
    <source>
        <dbReference type="PROSITE" id="PS50929"/>
    </source>
</evidence>
<proteinExistence type="predicted"/>
<dbReference type="Pfam" id="PF00664">
    <property type="entry name" value="ABC_membrane"/>
    <property type="match status" value="1"/>
</dbReference>
<feature type="transmembrane region" description="Helical" evidence="7">
    <location>
        <begin position="290"/>
        <end position="311"/>
    </location>
</feature>
<dbReference type="InterPro" id="IPR003593">
    <property type="entry name" value="AAA+_ATPase"/>
</dbReference>
<dbReference type="Pfam" id="PF00005">
    <property type="entry name" value="ABC_tran"/>
    <property type="match status" value="1"/>
</dbReference>
<dbReference type="SUPFAM" id="SSF52540">
    <property type="entry name" value="P-loop containing nucleoside triphosphate hydrolases"/>
    <property type="match status" value="1"/>
</dbReference>
<comment type="subcellular location">
    <subcellularLocation>
        <location evidence="1">Cell membrane</location>
        <topology evidence="1">Multi-pass membrane protein</topology>
    </subcellularLocation>
</comment>
<reference evidence="10 11" key="1">
    <citation type="submission" date="2022-11" db="EMBL/GenBank/DDBJ databases">
        <title>Minimal conservation of predation-associated metabolite biosynthetic gene clusters underscores biosynthetic potential of Myxococcota including descriptions for ten novel species: Archangium lansinium sp. nov., Myxococcus landrumus sp. nov., Nannocystis bai.</title>
        <authorList>
            <person name="Ahearne A."/>
            <person name="Stevens C."/>
            <person name="Dowd S."/>
        </authorList>
    </citation>
    <scope>NUCLEOTIDE SEQUENCE [LARGE SCALE GENOMIC DNA]</scope>
    <source>
        <strain evidence="10 11">NCWAL01</strain>
    </source>
</reference>
<keyword evidence="4 10" id="KW-0067">ATP-binding</keyword>
<dbReference type="CDD" id="cd18541">
    <property type="entry name" value="ABC_6TM_TmrB_like"/>
    <property type="match status" value="1"/>
</dbReference>
<dbReference type="GO" id="GO:0005524">
    <property type="term" value="F:ATP binding"/>
    <property type="evidence" value="ECO:0007669"/>
    <property type="project" value="UniProtKB-KW"/>
</dbReference>
<keyword evidence="5 7" id="KW-1133">Transmembrane helix</keyword>
<dbReference type="PROSITE" id="PS50893">
    <property type="entry name" value="ABC_TRANSPORTER_2"/>
    <property type="match status" value="1"/>
</dbReference>
<protein>
    <submittedName>
        <fullName evidence="10">ABC transporter ATP-binding protein</fullName>
    </submittedName>
</protein>